<evidence type="ECO:0000259" key="7">
    <source>
        <dbReference type="PROSITE" id="PS50600"/>
    </source>
</evidence>
<dbReference type="HOGENOM" id="CLU_324461_0_0_1"/>
<dbReference type="STRING" id="31234.E3MLJ2"/>
<keyword evidence="5" id="KW-0862">Zinc</keyword>
<dbReference type="InterPro" id="IPR036236">
    <property type="entry name" value="Znf_C2H2_sf"/>
</dbReference>
<dbReference type="eggNOG" id="KOG0778">
    <property type="taxonomic scope" value="Eukaryota"/>
</dbReference>
<feature type="domain" description="C2H2-type" evidence="6">
    <location>
        <begin position="65"/>
        <end position="94"/>
    </location>
</feature>
<keyword evidence="9" id="KW-1185">Reference proteome</keyword>
<sequence length="890" mass="102106">MQRSTKRPVFQCVKCKKGFKRSYNYNFHSENVKCQEKYECSQCGREYDHPSSLKEHQRLHGLPVLSCNKKKCDFTTKRIADLKRHYQLHFKNTPKEFVKEWGILRETSRNDPVSTAVAIENEEDDVSSSNEISPNRRNEEVKIEEDIVDERNHTTFPLDIEMDNGFENKEHKLDVPPTANVHHSKKNWAYRTGTPVPYKDDETYNMTSSSDDEMDCELKLDFQPRTKFHNSKSLLMGNQAYRTGTSKSYSEETEVKKLLKDNKSKNHPSQTEGMGTGFLNNIDSKYSNKKEETTVAENGTPSEFVDLSQDDDDEIQAVYEKILEFVATIKCRAGTNTCSELSIQARDLCTFFAGQQYLNDSVVNFALQMFLECNRKHQDSRQILIVSSQLFQQLVAGQEGTQIDLHFLDNNADQFKKNVQRAKSLTKINIFAKKVLIIPNCYSGHWTLTVILNPLRAFGDPHKRPCTILFFDSLKASKTIPSDKIRHIMSEWLKMEYESSFDTSPSSFNKKSLHFYQPNNLEQQENGADCGVFVAYFANFVISASEDLLDSNERGDIGDFRFNMPRIGGQNPRSRIQLYQKIMSQSDSKCREIADSFATQEYKLIDPKPKKLSSSELHAVSNCPSTSNTSFTKLYATGASSNGACTSHIQEQNPWITSHLPLGVPEGKEDAWKMIEQIDLEHLLNVNERISNQVVFLLILLKVARHNLDATPKIGVIPIYWSQWFLSNEALLEEEMDRVRADFFFGYNEINQFIMPILCKDHFTVVMFDRSKNTAVHVNSILQESEHTEILTKSIQLFAEVLGMRLPRVANKEFQRQNDGTSCGIFVVAACEKLCGQELSDLSSKDSLIKKREELHQMLIDAIKKELIKVVGPQKVKLVRRDLHQMLKFL</sequence>
<dbReference type="Gene3D" id="3.30.160.60">
    <property type="entry name" value="Classic Zinc Finger"/>
    <property type="match status" value="1"/>
</dbReference>
<feature type="domain" description="Ubiquitin-like protease family profile" evidence="7">
    <location>
        <begin position="341"/>
        <end position="541"/>
    </location>
</feature>
<dbReference type="PROSITE" id="PS50157">
    <property type="entry name" value="ZINC_FINGER_C2H2_2"/>
    <property type="match status" value="2"/>
</dbReference>
<organism evidence="9">
    <name type="scientific">Caenorhabditis remanei</name>
    <name type="common">Caenorhabditis vulgaris</name>
    <dbReference type="NCBI Taxonomy" id="31234"/>
    <lineage>
        <taxon>Eukaryota</taxon>
        <taxon>Metazoa</taxon>
        <taxon>Ecdysozoa</taxon>
        <taxon>Nematoda</taxon>
        <taxon>Chromadorea</taxon>
        <taxon>Rhabditida</taxon>
        <taxon>Rhabditina</taxon>
        <taxon>Rhabditomorpha</taxon>
        <taxon>Rhabditoidea</taxon>
        <taxon>Rhabditidae</taxon>
        <taxon>Peloderinae</taxon>
        <taxon>Caenorhabditis</taxon>
    </lineage>
</organism>
<keyword evidence="5" id="KW-0479">Metal-binding</keyword>
<evidence type="ECO:0000256" key="2">
    <source>
        <dbReference type="ARBA" id="ARBA00022670"/>
    </source>
</evidence>
<keyword evidence="3" id="KW-0378">Hydrolase</keyword>
<keyword evidence="5" id="KW-0863">Zinc-finger</keyword>
<dbReference type="GO" id="GO:0006508">
    <property type="term" value="P:proteolysis"/>
    <property type="evidence" value="ECO:0007669"/>
    <property type="project" value="UniProtKB-KW"/>
</dbReference>
<dbReference type="EMBL" id="DS268455">
    <property type="protein sequence ID" value="EFP04619.1"/>
    <property type="molecule type" value="Genomic_DNA"/>
</dbReference>
<dbReference type="AlphaFoldDB" id="E3MLJ2"/>
<gene>
    <name evidence="8" type="ORF">CRE_31197</name>
</gene>
<dbReference type="GO" id="GO:0008234">
    <property type="term" value="F:cysteine-type peptidase activity"/>
    <property type="evidence" value="ECO:0007669"/>
    <property type="project" value="UniProtKB-KW"/>
</dbReference>
<dbReference type="PROSITE" id="PS50600">
    <property type="entry name" value="ULP_PROTEASE"/>
    <property type="match status" value="1"/>
</dbReference>
<dbReference type="SUPFAM" id="SSF54001">
    <property type="entry name" value="Cysteine proteinases"/>
    <property type="match status" value="2"/>
</dbReference>
<dbReference type="PANTHER" id="PTHR46915">
    <property type="entry name" value="UBIQUITIN-LIKE PROTEASE 4-RELATED"/>
    <property type="match status" value="1"/>
</dbReference>
<name>E3MLJ2_CAERE</name>
<evidence type="ECO:0000256" key="1">
    <source>
        <dbReference type="ARBA" id="ARBA00005234"/>
    </source>
</evidence>
<evidence type="ECO:0000259" key="6">
    <source>
        <dbReference type="PROSITE" id="PS50157"/>
    </source>
</evidence>
<dbReference type="PANTHER" id="PTHR46915:SF2">
    <property type="entry name" value="UBIQUITIN-LIKE PROTEASE 4"/>
    <property type="match status" value="1"/>
</dbReference>
<keyword evidence="2" id="KW-0645">Protease</keyword>
<dbReference type="PROSITE" id="PS00028">
    <property type="entry name" value="ZINC_FINGER_C2H2_1"/>
    <property type="match status" value="1"/>
</dbReference>
<comment type="similarity">
    <text evidence="1">Belongs to the peptidase C48 family.</text>
</comment>
<dbReference type="Pfam" id="PF00096">
    <property type="entry name" value="zf-C2H2"/>
    <property type="match status" value="1"/>
</dbReference>
<dbReference type="Gene3D" id="3.40.395.10">
    <property type="entry name" value="Adenoviral Proteinase, Chain A"/>
    <property type="match status" value="2"/>
</dbReference>
<evidence type="ECO:0000313" key="8">
    <source>
        <dbReference type="EMBL" id="EFP04619.1"/>
    </source>
</evidence>
<dbReference type="InParanoid" id="E3MLJ2"/>
<dbReference type="SUPFAM" id="SSF57667">
    <property type="entry name" value="beta-beta-alpha zinc fingers"/>
    <property type="match status" value="1"/>
</dbReference>
<dbReference type="InterPro" id="IPR038765">
    <property type="entry name" value="Papain-like_cys_pep_sf"/>
</dbReference>
<proteinExistence type="inferred from homology"/>
<protein>
    <submittedName>
        <fullName evidence="8">Uncharacterized protein</fullName>
    </submittedName>
</protein>
<dbReference type="GO" id="GO:0016926">
    <property type="term" value="P:protein desumoylation"/>
    <property type="evidence" value="ECO:0007669"/>
    <property type="project" value="UniProtKB-ARBA"/>
</dbReference>
<evidence type="ECO:0000256" key="3">
    <source>
        <dbReference type="ARBA" id="ARBA00022801"/>
    </source>
</evidence>
<dbReference type="OrthoDB" id="8922241at2759"/>
<dbReference type="SMART" id="SM00355">
    <property type="entry name" value="ZnF_C2H2"/>
    <property type="match status" value="3"/>
</dbReference>
<dbReference type="InterPro" id="IPR003653">
    <property type="entry name" value="Peptidase_C48_C"/>
</dbReference>
<feature type="domain" description="C2H2-type" evidence="6">
    <location>
        <begin position="38"/>
        <end position="60"/>
    </location>
</feature>
<dbReference type="Proteomes" id="UP000008281">
    <property type="component" value="Unassembled WGS sequence"/>
</dbReference>
<dbReference type="InterPro" id="IPR013087">
    <property type="entry name" value="Znf_C2H2_type"/>
</dbReference>
<evidence type="ECO:0000256" key="5">
    <source>
        <dbReference type="PROSITE-ProRule" id="PRU00042"/>
    </source>
</evidence>
<evidence type="ECO:0000313" key="9">
    <source>
        <dbReference type="Proteomes" id="UP000008281"/>
    </source>
</evidence>
<dbReference type="GO" id="GO:0008270">
    <property type="term" value="F:zinc ion binding"/>
    <property type="evidence" value="ECO:0007669"/>
    <property type="project" value="UniProtKB-KW"/>
</dbReference>
<dbReference type="Pfam" id="PF02902">
    <property type="entry name" value="Peptidase_C48"/>
    <property type="match status" value="1"/>
</dbReference>
<accession>E3MLJ2</accession>
<evidence type="ECO:0000256" key="4">
    <source>
        <dbReference type="ARBA" id="ARBA00022807"/>
    </source>
</evidence>
<keyword evidence="4" id="KW-0788">Thiol protease</keyword>
<reference evidence="8" key="1">
    <citation type="submission" date="2007-07" db="EMBL/GenBank/DDBJ databases">
        <title>PCAP assembly of the Caenorhabditis remanei genome.</title>
        <authorList>
            <consortium name="The Caenorhabditis remanei Sequencing Consortium"/>
            <person name="Wilson R.K."/>
        </authorList>
    </citation>
    <scope>NUCLEOTIDE SEQUENCE [LARGE SCALE GENOMIC DNA]</scope>
    <source>
        <strain evidence="8">PB4641</strain>
    </source>
</reference>